<dbReference type="AlphaFoldDB" id="A0A0F9IJ52"/>
<evidence type="ECO:0000313" key="2">
    <source>
        <dbReference type="EMBL" id="KKM19829.1"/>
    </source>
</evidence>
<name>A0A0F9IJ52_9ZZZZ</name>
<organism evidence="2">
    <name type="scientific">marine sediment metagenome</name>
    <dbReference type="NCBI Taxonomy" id="412755"/>
    <lineage>
        <taxon>unclassified sequences</taxon>
        <taxon>metagenomes</taxon>
        <taxon>ecological metagenomes</taxon>
    </lineage>
</organism>
<accession>A0A0F9IJ52</accession>
<evidence type="ECO:0000256" key="1">
    <source>
        <dbReference type="SAM" id="MobiDB-lite"/>
    </source>
</evidence>
<feature type="compositionally biased region" description="Basic and acidic residues" evidence="1">
    <location>
        <begin position="1"/>
        <end position="14"/>
    </location>
</feature>
<sequence>MSNLEPADKERCQADKPNGQGPFTLGGGHKMVRCTNKPSVIATENKPGEDGQKGSMSICTDCLTKFTKQMPQGYATFTNIK</sequence>
<proteinExistence type="predicted"/>
<protein>
    <submittedName>
        <fullName evidence="2">Uncharacterized protein</fullName>
    </submittedName>
</protein>
<reference evidence="2" key="1">
    <citation type="journal article" date="2015" name="Nature">
        <title>Complex archaea that bridge the gap between prokaryotes and eukaryotes.</title>
        <authorList>
            <person name="Spang A."/>
            <person name="Saw J.H."/>
            <person name="Jorgensen S.L."/>
            <person name="Zaremba-Niedzwiedzka K."/>
            <person name="Martijn J."/>
            <person name="Lind A.E."/>
            <person name="van Eijk R."/>
            <person name="Schleper C."/>
            <person name="Guy L."/>
            <person name="Ettema T.J."/>
        </authorList>
    </citation>
    <scope>NUCLEOTIDE SEQUENCE</scope>
</reference>
<gene>
    <name evidence="2" type="ORF">LCGC14_1651720</name>
</gene>
<comment type="caution">
    <text evidence="2">The sequence shown here is derived from an EMBL/GenBank/DDBJ whole genome shotgun (WGS) entry which is preliminary data.</text>
</comment>
<feature type="region of interest" description="Disordered" evidence="1">
    <location>
        <begin position="1"/>
        <end position="29"/>
    </location>
</feature>
<dbReference type="EMBL" id="LAZR01013900">
    <property type="protein sequence ID" value="KKM19829.1"/>
    <property type="molecule type" value="Genomic_DNA"/>
</dbReference>